<accession>A0A1M5DG84</accession>
<dbReference type="SUPFAM" id="SSF53335">
    <property type="entry name" value="S-adenosyl-L-methionine-dependent methyltransferases"/>
    <property type="match status" value="1"/>
</dbReference>
<dbReference type="Pfam" id="PF05175">
    <property type="entry name" value="MTS"/>
    <property type="match status" value="1"/>
</dbReference>
<dbReference type="STRING" id="1121391.SAMN02745206_02429"/>
<dbReference type="PANTHER" id="PTHR47739:SF1">
    <property type="entry name" value="TRNA1(VAL) (ADENINE(37)-N6)-METHYLTRANSFERASE"/>
    <property type="match status" value="1"/>
</dbReference>
<dbReference type="GO" id="GO:0008757">
    <property type="term" value="F:S-adenosylmethionine-dependent methyltransferase activity"/>
    <property type="evidence" value="ECO:0007669"/>
    <property type="project" value="UniProtKB-ARBA"/>
</dbReference>
<protein>
    <submittedName>
        <fullName evidence="4">tRNA1(Val) A37 N6-methylase TrmN6</fullName>
    </submittedName>
</protein>
<evidence type="ECO:0000256" key="1">
    <source>
        <dbReference type="ARBA" id="ARBA00022603"/>
    </source>
</evidence>
<evidence type="ECO:0000259" key="3">
    <source>
        <dbReference type="Pfam" id="PF05175"/>
    </source>
</evidence>
<feature type="domain" description="Methyltransferase small" evidence="3">
    <location>
        <begin position="33"/>
        <end position="169"/>
    </location>
</feature>
<dbReference type="PRINTS" id="PR00507">
    <property type="entry name" value="N12N6MTFRASE"/>
</dbReference>
<dbReference type="InterPro" id="IPR050210">
    <property type="entry name" value="tRNA_Adenine-N(6)_MTase"/>
</dbReference>
<keyword evidence="5" id="KW-1185">Reference proteome</keyword>
<keyword evidence="2" id="KW-0949">S-adenosyl-L-methionine</keyword>
<sequence length="267" mass="29393">MEPDKGWTRDSLFDGRLILCQPREGYRFSIDAVLLAGLTSAQPQERVLDLGTGCGVVLLILAVQGKGCAWEGVEVQSDLAELAKANAELNGLKGKVVIHPMDVRHVPTAFPGGTFDLVVSNPPYRRARSGRVNPNRQKAVARHEVLGKLDDFCRGASHALRDGGRLAIIYPAARLDDLVAAVVRHGFRPKKLTMIHSCEGEPARLVHMECRKGGGPEVLVTPPFYIYDSKGGYTEQMERLYRWPPQEETGLNPLEKKERVYGLGTQG</sequence>
<dbReference type="GO" id="GO:0032259">
    <property type="term" value="P:methylation"/>
    <property type="evidence" value="ECO:0007669"/>
    <property type="project" value="UniProtKB-KW"/>
</dbReference>
<proteinExistence type="predicted"/>
<dbReference type="OrthoDB" id="5489421at2"/>
<dbReference type="InterPro" id="IPR002052">
    <property type="entry name" value="DNA_methylase_N6_adenine_CS"/>
</dbReference>
<dbReference type="AlphaFoldDB" id="A0A1M5DG84"/>
<dbReference type="PANTHER" id="PTHR47739">
    <property type="entry name" value="TRNA1(VAL) (ADENINE(37)-N6)-METHYLTRANSFERASE"/>
    <property type="match status" value="1"/>
</dbReference>
<dbReference type="Gene3D" id="3.40.50.150">
    <property type="entry name" value="Vaccinia Virus protein VP39"/>
    <property type="match status" value="1"/>
</dbReference>
<evidence type="ECO:0000313" key="5">
    <source>
        <dbReference type="Proteomes" id="UP000184076"/>
    </source>
</evidence>
<dbReference type="GO" id="GO:0003676">
    <property type="term" value="F:nucleic acid binding"/>
    <property type="evidence" value="ECO:0007669"/>
    <property type="project" value="InterPro"/>
</dbReference>
<name>A0A1M5DG84_9BACT</name>
<dbReference type="GO" id="GO:0008170">
    <property type="term" value="F:N-methyltransferase activity"/>
    <property type="evidence" value="ECO:0007669"/>
    <property type="project" value="UniProtKB-ARBA"/>
</dbReference>
<keyword evidence="1 4" id="KW-0489">Methyltransferase</keyword>
<dbReference type="InterPro" id="IPR007848">
    <property type="entry name" value="Small_mtfrase_dom"/>
</dbReference>
<organism evidence="4 5">
    <name type="scientific">Desulfacinum infernum DSM 9756</name>
    <dbReference type="NCBI Taxonomy" id="1121391"/>
    <lineage>
        <taxon>Bacteria</taxon>
        <taxon>Pseudomonadati</taxon>
        <taxon>Thermodesulfobacteriota</taxon>
        <taxon>Syntrophobacteria</taxon>
        <taxon>Syntrophobacterales</taxon>
        <taxon>Syntrophobacteraceae</taxon>
        <taxon>Desulfacinum</taxon>
    </lineage>
</organism>
<dbReference type="EMBL" id="FQVB01000023">
    <property type="protein sequence ID" value="SHF65977.1"/>
    <property type="molecule type" value="Genomic_DNA"/>
</dbReference>
<dbReference type="PROSITE" id="PS00092">
    <property type="entry name" value="N6_MTASE"/>
    <property type="match status" value="1"/>
</dbReference>
<gene>
    <name evidence="4" type="ORF">SAMN02745206_02429</name>
</gene>
<reference evidence="5" key="1">
    <citation type="submission" date="2016-11" db="EMBL/GenBank/DDBJ databases">
        <authorList>
            <person name="Varghese N."/>
            <person name="Submissions S."/>
        </authorList>
    </citation>
    <scope>NUCLEOTIDE SEQUENCE [LARGE SCALE GENOMIC DNA]</scope>
    <source>
        <strain evidence="5">DSM 9756</strain>
    </source>
</reference>
<dbReference type="Proteomes" id="UP000184076">
    <property type="component" value="Unassembled WGS sequence"/>
</dbReference>
<evidence type="ECO:0000313" key="4">
    <source>
        <dbReference type="EMBL" id="SHF65977.1"/>
    </source>
</evidence>
<evidence type="ECO:0000256" key="2">
    <source>
        <dbReference type="ARBA" id="ARBA00022691"/>
    </source>
</evidence>
<dbReference type="InterPro" id="IPR029063">
    <property type="entry name" value="SAM-dependent_MTases_sf"/>
</dbReference>
<dbReference type="CDD" id="cd02440">
    <property type="entry name" value="AdoMet_MTases"/>
    <property type="match status" value="1"/>
</dbReference>
<keyword evidence="1 4" id="KW-0808">Transferase</keyword>
<dbReference type="RefSeq" id="WP_073039832.1">
    <property type="nucleotide sequence ID" value="NZ_FQVB01000023.1"/>
</dbReference>